<comment type="catalytic activity">
    <reaction evidence="2 14">
        <text>2-C-methyl-D-erythritol 4-phosphate + CTP + H(+) = 4-CDP-2-C-methyl-D-erythritol + diphosphate</text>
        <dbReference type="Rhea" id="RHEA:13429"/>
        <dbReference type="ChEBI" id="CHEBI:15378"/>
        <dbReference type="ChEBI" id="CHEBI:33019"/>
        <dbReference type="ChEBI" id="CHEBI:37563"/>
        <dbReference type="ChEBI" id="CHEBI:57823"/>
        <dbReference type="ChEBI" id="CHEBI:58262"/>
        <dbReference type="EC" id="2.7.7.60"/>
    </reaction>
</comment>
<feature type="domain" description="2-C-methyl-D-erythritol 2,4-cyclodiphosphate synthase" evidence="15">
    <location>
        <begin position="243"/>
        <end position="392"/>
    </location>
</feature>
<comment type="pathway">
    <text evidence="4 14">Isoprenoid biosynthesis; isopentenyl diphosphate biosynthesis via DXP pathway; isopentenyl diphosphate from 1-deoxy-D-xylulose 5-phosphate: step 4/6.</text>
</comment>
<feature type="site" description="Transition state stabilizer" evidence="14">
    <location>
        <position position="21"/>
    </location>
</feature>
<dbReference type="HAMAP" id="MF_00107">
    <property type="entry name" value="IspF"/>
    <property type="match status" value="1"/>
</dbReference>
<reference evidence="16 17" key="1">
    <citation type="submission" date="2019-03" db="EMBL/GenBank/DDBJ databases">
        <title>Genomics of glacier-inhabiting Cryobacterium strains.</title>
        <authorList>
            <person name="Liu Q."/>
            <person name="Xin Y.-H."/>
        </authorList>
    </citation>
    <scope>NUCLEOTIDE SEQUENCE [LARGE SCALE GENOMIC DNA]</scope>
    <source>
        <strain evidence="16 17">TMT2-48-2</strain>
    </source>
</reference>
<dbReference type="CDD" id="cd00554">
    <property type="entry name" value="MECDP_synthase"/>
    <property type="match status" value="1"/>
</dbReference>
<dbReference type="CDD" id="cd02516">
    <property type="entry name" value="CDP-ME_synthetase"/>
    <property type="match status" value="1"/>
</dbReference>
<feature type="site" description="Positions MEP for the nucleophilic attack" evidence="14">
    <location>
        <position position="218"/>
    </location>
</feature>
<evidence type="ECO:0000256" key="7">
    <source>
        <dbReference type="ARBA" id="ARBA00009789"/>
    </source>
</evidence>
<evidence type="ECO:0000256" key="13">
    <source>
        <dbReference type="ARBA" id="ARBA00023268"/>
    </source>
</evidence>
<comment type="catalytic activity">
    <reaction evidence="1 14">
        <text>4-CDP-2-C-methyl-D-erythritol 2-phosphate = 2-C-methyl-D-erythritol 2,4-cyclic diphosphate + CMP</text>
        <dbReference type="Rhea" id="RHEA:23864"/>
        <dbReference type="ChEBI" id="CHEBI:57919"/>
        <dbReference type="ChEBI" id="CHEBI:58483"/>
        <dbReference type="ChEBI" id="CHEBI:60377"/>
        <dbReference type="EC" id="4.6.1.12"/>
    </reaction>
</comment>
<evidence type="ECO:0000313" key="16">
    <source>
        <dbReference type="EMBL" id="TFC82596.1"/>
    </source>
</evidence>
<dbReference type="NCBIfam" id="TIGR00151">
    <property type="entry name" value="ispF"/>
    <property type="match status" value="1"/>
</dbReference>
<dbReference type="RefSeq" id="WP_134369112.1">
    <property type="nucleotide sequence ID" value="NZ_SOGN01000024.1"/>
</dbReference>
<evidence type="ECO:0000256" key="12">
    <source>
        <dbReference type="ARBA" id="ARBA00023239"/>
    </source>
</evidence>
<comment type="similarity">
    <text evidence="14">In the C-terminal section; belongs to the IspF family.</text>
</comment>
<keyword evidence="8 14" id="KW-0808">Transferase</keyword>
<evidence type="ECO:0000256" key="4">
    <source>
        <dbReference type="ARBA" id="ARBA00004709"/>
    </source>
</evidence>
<dbReference type="FunFam" id="3.30.1330.50:FF:000003">
    <property type="entry name" value="2-C-methyl-D-erythritol 2,4-cyclodiphosphate synthase"/>
    <property type="match status" value="1"/>
</dbReference>
<dbReference type="InterPro" id="IPR001228">
    <property type="entry name" value="IspD"/>
</dbReference>
<feature type="binding site" evidence="14">
    <location>
        <begin position="249"/>
        <end position="251"/>
    </location>
    <ligand>
        <name>4-CDP-2-C-methyl-D-erythritol 2-phosphate</name>
        <dbReference type="ChEBI" id="CHEBI:57919"/>
    </ligand>
</feature>
<dbReference type="Pfam" id="PF02542">
    <property type="entry name" value="YgbB"/>
    <property type="match status" value="1"/>
</dbReference>
<dbReference type="PROSITE" id="PS01295">
    <property type="entry name" value="ISPD"/>
    <property type="match status" value="1"/>
</dbReference>
<feature type="site" description="Transition state stabilizer" evidence="14">
    <location>
        <position position="371"/>
    </location>
</feature>
<dbReference type="InterPro" id="IPR034683">
    <property type="entry name" value="IspD/TarI"/>
</dbReference>
<evidence type="ECO:0000256" key="14">
    <source>
        <dbReference type="HAMAP-Rule" id="MF_01520"/>
    </source>
</evidence>
<evidence type="ECO:0000256" key="9">
    <source>
        <dbReference type="ARBA" id="ARBA00022695"/>
    </source>
</evidence>
<dbReference type="HAMAP" id="MF_01520">
    <property type="entry name" value="IspDF"/>
    <property type="match status" value="1"/>
</dbReference>
<dbReference type="PANTHER" id="PTHR43181">
    <property type="entry name" value="2-C-METHYL-D-ERYTHRITOL 2,4-CYCLODIPHOSPHATE SYNTHASE, CHLOROPLASTIC"/>
    <property type="match status" value="1"/>
</dbReference>
<evidence type="ECO:0000256" key="5">
    <source>
        <dbReference type="ARBA" id="ARBA00004787"/>
    </source>
</evidence>
<evidence type="ECO:0000313" key="17">
    <source>
        <dbReference type="Proteomes" id="UP000298433"/>
    </source>
</evidence>
<dbReference type="EC" id="4.6.1.12" evidence="14"/>
<keyword evidence="9 14" id="KW-0548">Nucleotidyltransferase</keyword>
<feature type="binding site" evidence="14">
    <location>
        <position position="283"/>
    </location>
    <ligand>
        <name>a divalent metal cation</name>
        <dbReference type="ChEBI" id="CHEBI:60240"/>
    </ligand>
</feature>
<feature type="binding site" evidence="14">
    <location>
        <begin position="297"/>
        <end position="299"/>
    </location>
    <ligand>
        <name>4-CDP-2-C-methyl-D-erythritol 2-phosphate</name>
        <dbReference type="ChEBI" id="CHEBI:57919"/>
    </ligand>
</feature>
<proteinExistence type="inferred from homology"/>
<comment type="pathway">
    <text evidence="5 14">Isoprenoid biosynthesis; isopentenyl diphosphate biosynthesis via DXP pathway; isopentenyl diphosphate from 1-deoxy-D-xylulose 5-phosphate: step 2/6.</text>
</comment>
<dbReference type="InterPro" id="IPR018294">
    <property type="entry name" value="ISPD_synthase_CS"/>
</dbReference>
<keyword evidence="11 14" id="KW-0414">Isoprene biosynthesis</keyword>
<dbReference type="GO" id="GO:0050518">
    <property type="term" value="F:2-C-methyl-D-erythritol 4-phosphate cytidylyltransferase activity"/>
    <property type="evidence" value="ECO:0007669"/>
    <property type="project" value="UniProtKB-UniRule"/>
</dbReference>
<gene>
    <name evidence="14" type="primary">ispDF</name>
    <name evidence="16" type="ORF">E3T23_03955</name>
</gene>
<feature type="region of interest" description="2-C-methyl-D-erythritol 4-phosphate cytidylyltransferase" evidence="14">
    <location>
        <begin position="1"/>
        <end position="242"/>
    </location>
</feature>
<dbReference type="Gene3D" id="3.90.550.10">
    <property type="entry name" value="Spore Coat Polysaccharide Biosynthesis Protein SpsA, Chain A"/>
    <property type="match status" value="1"/>
</dbReference>
<evidence type="ECO:0000256" key="11">
    <source>
        <dbReference type="ARBA" id="ARBA00023229"/>
    </source>
</evidence>
<feature type="site" description="Transition state stabilizer" evidence="14">
    <location>
        <position position="275"/>
    </location>
</feature>
<evidence type="ECO:0000256" key="1">
    <source>
        <dbReference type="ARBA" id="ARBA00000200"/>
    </source>
</evidence>
<dbReference type="InterPro" id="IPR026596">
    <property type="entry name" value="IspD/F"/>
</dbReference>
<evidence type="ECO:0000259" key="15">
    <source>
        <dbReference type="Pfam" id="PF02542"/>
    </source>
</evidence>
<protein>
    <recommendedName>
        <fullName evidence="14">Bifunctional enzyme IspD/IspF</fullName>
    </recommendedName>
    <domain>
        <recommendedName>
            <fullName evidence="14">2-C-methyl-D-erythritol 4-phosphate cytidylyltransferase</fullName>
            <ecNumber evidence="14">2.7.7.60</ecNumber>
        </recommendedName>
        <alternativeName>
            <fullName evidence="14">4-diphosphocytidyl-2C-methyl-D-erythritol synthase</fullName>
        </alternativeName>
        <alternativeName>
            <fullName evidence="14">MEP cytidylyltransferase</fullName>
            <shortName evidence="14">MCT</shortName>
        </alternativeName>
    </domain>
    <domain>
        <recommendedName>
            <fullName evidence="14">2-C-methyl-D-erythritol 2,4-cyclodiphosphate synthase</fullName>
            <shortName evidence="14">MECDP-synthase</shortName>
            <shortName evidence="14">MECPP-synthase</shortName>
            <shortName evidence="14">MECPS</shortName>
            <ecNumber evidence="14">4.6.1.12</ecNumber>
        </recommendedName>
    </domain>
</protein>
<dbReference type="InterPro" id="IPR036571">
    <property type="entry name" value="MECDP_synthase_sf"/>
</dbReference>
<evidence type="ECO:0000256" key="8">
    <source>
        <dbReference type="ARBA" id="ARBA00022679"/>
    </source>
</evidence>
<feature type="binding site" evidence="14">
    <location>
        <position position="377"/>
    </location>
    <ligand>
        <name>4-CDP-2-C-methyl-D-erythritol 2-phosphate</name>
        <dbReference type="ChEBI" id="CHEBI:57919"/>
    </ligand>
</feature>
<keyword evidence="17" id="KW-1185">Reference proteome</keyword>
<comment type="function">
    <text evidence="14">Bifunctional enzyme that catalyzes the formation of 4-diphosphocytidyl-2-C-methyl-D-erythritol from CTP and 2-C-methyl-D-erythritol 4-phosphate (MEP) (IspD), and catalyzes the conversion of 4-diphosphocytidyl-2-C-methyl-D-erythritol 2-phosphate (CDP-ME2P) to 2-C-methyl-D-erythritol 2,4-cyclodiphosphate (ME-CPP) with a corresponding release of cytidine 5-monophosphate (CMP) (IspF).</text>
</comment>
<comment type="similarity">
    <text evidence="14">In the N-terminal section; belongs to the IspD/TarI cytidylyltransferase family. IspD subfamily.</text>
</comment>
<feature type="binding site" evidence="14">
    <location>
        <position position="251"/>
    </location>
    <ligand>
        <name>a divalent metal cation</name>
        <dbReference type="ChEBI" id="CHEBI:60240"/>
    </ligand>
</feature>
<keyword evidence="13 14" id="KW-0511">Multifunctional enzyme</keyword>
<keyword evidence="12 14" id="KW-0456">Lyase</keyword>
<dbReference type="PANTHER" id="PTHR43181:SF1">
    <property type="entry name" value="2-C-METHYL-D-ERYTHRITOL 2,4-CYCLODIPHOSPHATE SYNTHASE, CHLOROPLASTIC"/>
    <property type="match status" value="1"/>
</dbReference>
<sequence length="406" mass="40786">MTETPAPQVAVIVVAAGTGSRLGRAEPKAFVSLAGRTLLERALLSVFGMRDPVQVIVVAPDTHLAHARRVASRAAGGASVDVVPGGASRQESVNRGLAMLHPGVRTVLVHDAARALTPAALCDAVVDAVRATGHGIVPGLAVVDTIKSVSAAGGITGTVDRAGLSAVQTPQGFPREMLAAAAAAASAGSSLEATDDAGVVAAAGYPVSVIAGDPMAFKITTPWDLGRAESLLGARVPAGSGPRVGTGLDVHAFDDDSELWLAGLHWPGERGLSGHSDGDAAVHAICDALLAAAGLGDIGGVFGTSDPRLDGAHGDVFLSETLRLLADAGFRVGNVTVQIIGNRPKLSPRRAEAEALLGSLLKAPVSVSATTTDALGFTGRGEGLAAIATALILPEHPADPDLSWDA</sequence>
<feature type="site" description="Transition state stabilizer" evidence="14">
    <location>
        <position position="28"/>
    </location>
</feature>
<dbReference type="GO" id="GO:0019288">
    <property type="term" value="P:isopentenyl diphosphate biosynthetic process, methylerythritol 4-phosphate pathway"/>
    <property type="evidence" value="ECO:0007669"/>
    <property type="project" value="UniProtKB-UniRule"/>
</dbReference>
<evidence type="ECO:0000256" key="6">
    <source>
        <dbReference type="ARBA" id="ARBA00008480"/>
    </source>
</evidence>
<name>A0A4R8XY84_9MICO</name>
<dbReference type="OrthoDB" id="9802561at2"/>
<keyword evidence="10 14" id="KW-0479">Metal-binding</keyword>
<dbReference type="EMBL" id="SOGN01000024">
    <property type="protein sequence ID" value="TFC82596.1"/>
    <property type="molecule type" value="Genomic_DNA"/>
</dbReference>
<feature type="binding site" evidence="14">
    <location>
        <begin position="275"/>
        <end position="276"/>
    </location>
    <ligand>
        <name>4-CDP-2-C-methyl-D-erythritol 2-phosphate</name>
        <dbReference type="ChEBI" id="CHEBI:57919"/>
    </ligand>
</feature>
<feature type="binding site" evidence="14">
    <location>
        <position position="249"/>
    </location>
    <ligand>
        <name>a divalent metal cation</name>
        <dbReference type="ChEBI" id="CHEBI:60240"/>
    </ligand>
</feature>
<dbReference type="Gene3D" id="3.30.1330.50">
    <property type="entry name" value="2-C-methyl-D-erythritol 2,4-cyclodiphosphate synthase"/>
    <property type="match status" value="1"/>
</dbReference>
<evidence type="ECO:0000256" key="2">
    <source>
        <dbReference type="ARBA" id="ARBA00001282"/>
    </source>
</evidence>
<dbReference type="SUPFAM" id="SSF53448">
    <property type="entry name" value="Nucleotide-diphospho-sugar transferases"/>
    <property type="match status" value="1"/>
</dbReference>
<comment type="cofactor">
    <cofactor evidence="3 14">
        <name>a divalent metal cation</name>
        <dbReference type="ChEBI" id="CHEBI:60240"/>
    </cofactor>
</comment>
<dbReference type="AlphaFoldDB" id="A0A4R8XY84"/>
<dbReference type="GO" id="GO:0046872">
    <property type="term" value="F:metal ion binding"/>
    <property type="evidence" value="ECO:0007669"/>
    <property type="project" value="UniProtKB-KW"/>
</dbReference>
<dbReference type="InterPro" id="IPR003526">
    <property type="entry name" value="MECDP_synthase"/>
</dbReference>
<comment type="similarity">
    <text evidence="6">Belongs to the IspF family.</text>
</comment>
<dbReference type="Pfam" id="PF01128">
    <property type="entry name" value="IspD"/>
    <property type="match status" value="1"/>
</dbReference>
<dbReference type="GO" id="GO:0016114">
    <property type="term" value="P:terpenoid biosynthetic process"/>
    <property type="evidence" value="ECO:0007669"/>
    <property type="project" value="InterPro"/>
</dbReference>
<dbReference type="Proteomes" id="UP000298433">
    <property type="component" value="Unassembled WGS sequence"/>
</dbReference>
<dbReference type="SUPFAM" id="SSF69765">
    <property type="entry name" value="IpsF-like"/>
    <property type="match status" value="1"/>
</dbReference>
<dbReference type="UniPathway" id="UPA00056">
    <property type="reaction ID" value="UER00093"/>
</dbReference>
<comment type="similarity">
    <text evidence="7">Belongs to the IspD/TarI cytidylyltransferase family. IspD subfamily.</text>
</comment>
<dbReference type="GO" id="GO:0008685">
    <property type="term" value="F:2-C-methyl-D-erythritol 2,4-cyclodiphosphate synthase activity"/>
    <property type="evidence" value="ECO:0007669"/>
    <property type="project" value="UniProtKB-UniRule"/>
</dbReference>
<dbReference type="NCBIfam" id="TIGR00453">
    <property type="entry name" value="ispD"/>
    <property type="match status" value="1"/>
</dbReference>
<organism evidence="16 17">
    <name type="scientific">Cryobacterium cheniae</name>
    <dbReference type="NCBI Taxonomy" id="1259262"/>
    <lineage>
        <taxon>Bacteria</taxon>
        <taxon>Bacillati</taxon>
        <taxon>Actinomycetota</taxon>
        <taxon>Actinomycetes</taxon>
        <taxon>Micrococcales</taxon>
        <taxon>Microbacteriaceae</taxon>
        <taxon>Cryobacterium</taxon>
    </lineage>
</organism>
<dbReference type="InterPro" id="IPR029044">
    <property type="entry name" value="Nucleotide-diphossugar_trans"/>
</dbReference>
<accession>A0A4R8XY84</accession>
<dbReference type="HAMAP" id="MF_00108">
    <property type="entry name" value="IspD"/>
    <property type="match status" value="1"/>
</dbReference>
<evidence type="ECO:0000256" key="10">
    <source>
        <dbReference type="ARBA" id="ARBA00022723"/>
    </source>
</evidence>
<evidence type="ECO:0000256" key="3">
    <source>
        <dbReference type="ARBA" id="ARBA00001968"/>
    </source>
</evidence>
<comment type="caution">
    <text evidence="16">The sequence shown here is derived from an EMBL/GenBank/DDBJ whole genome shotgun (WGS) entry which is preliminary data.</text>
</comment>
<feature type="binding site" evidence="14">
    <location>
        <begin position="370"/>
        <end position="373"/>
    </location>
    <ligand>
        <name>4-CDP-2-C-methyl-D-erythritol 2-phosphate</name>
        <dbReference type="ChEBI" id="CHEBI:57919"/>
    </ligand>
</feature>
<comment type="caution">
    <text evidence="14">Lacks conserved residue(s) required for the propagation of feature annotation.</text>
</comment>
<feature type="site" description="Positions MEP for the nucleophilic attack" evidence="14">
    <location>
        <position position="161"/>
    </location>
</feature>
<feature type="region of interest" description="2-C-methyl-D-erythritol 2,4-cyclodiphosphate synthase" evidence="14">
    <location>
        <begin position="243"/>
        <end position="406"/>
    </location>
</feature>
<dbReference type="InterPro" id="IPR020555">
    <property type="entry name" value="MECDP_synthase_CS"/>
</dbReference>
<dbReference type="PROSITE" id="PS01350">
    <property type="entry name" value="ISPF"/>
    <property type="match status" value="1"/>
</dbReference>
<dbReference type="EC" id="2.7.7.60" evidence="14"/>
<feature type="binding site" evidence="14">
    <location>
        <position position="380"/>
    </location>
    <ligand>
        <name>4-CDP-2-C-methyl-D-erythritol 2-phosphate</name>
        <dbReference type="ChEBI" id="CHEBI:57919"/>
    </ligand>
</feature>